<name>E9H1C4_DAPPU</name>
<sequence length="84" mass="9679">MLHRICKRICFTVCFFPFDGLSFRRKSMGGLGMDRAIRCRQATGAYSRCERDSRMKFRPCCIGHTHKHEGVRSFIMFIGLVSVG</sequence>
<dbReference type="EMBL" id="GL732583">
    <property type="protein sequence ID" value="EFX74443.1"/>
    <property type="molecule type" value="Genomic_DNA"/>
</dbReference>
<gene>
    <name evidence="1" type="ORF">DAPPUDRAFT_226762</name>
</gene>
<organism evidence="1 2">
    <name type="scientific">Daphnia pulex</name>
    <name type="common">Water flea</name>
    <dbReference type="NCBI Taxonomy" id="6669"/>
    <lineage>
        <taxon>Eukaryota</taxon>
        <taxon>Metazoa</taxon>
        <taxon>Ecdysozoa</taxon>
        <taxon>Arthropoda</taxon>
        <taxon>Crustacea</taxon>
        <taxon>Branchiopoda</taxon>
        <taxon>Diplostraca</taxon>
        <taxon>Cladocera</taxon>
        <taxon>Anomopoda</taxon>
        <taxon>Daphniidae</taxon>
        <taxon>Daphnia</taxon>
    </lineage>
</organism>
<dbReference type="InParanoid" id="E9H1C4"/>
<proteinExistence type="predicted"/>
<evidence type="ECO:0000313" key="2">
    <source>
        <dbReference type="Proteomes" id="UP000000305"/>
    </source>
</evidence>
<keyword evidence="2" id="KW-1185">Reference proteome</keyword>
<evidence type="ECO:0000313" key="1">
    <source>
        <dbReference type="EMBL" id="EFX74443.1"/>
    </source>
</evidence>
<dbReference type="HOGENOM" id="CLU_2529742_0_0_1"/>
<dbReference type="Proteomes" id="UP000000305">
    <property type="component" value="Unassembled WGS sequence"/>
</dbReference>
<protein>
    <submittedName>
        <fullName evidence="1">Uncharacterized protein</fullName>
    </submittedName>
</protein>
<dbReference type="KEGG" id="dpx:DAPPUDRAFT_226762"/>
<reference evidence="1 2" key="1">
    <citation type="journal article" date="2011" name="Science">
        <title>The ecoresponsive genome of Daphnia pulex.</title>
        <authorList>
            <person name="Colbourne J.K."/>
            <person name="Pfrender M.E."/>
            <person name="Gilbert D."/>
            <person name="Thomas W.K."/>
            <person name="Tucker A."/>
            <person name="Oakley T.H."/>
            <person name="Tokishita S."/>
            <person name="Aerts A."/>
            <person name="Arnold G.J."/>
            <person name="Basu M.K."/>
            <person name="Bauer D.J."/>
            <person name="Caceres C.E."/>
            <person name="Carmel L."/>
            <person name="Casola C."/>
            <person name="Choi J.H."/>
            <person name="Detter J.C."/>
            <person name="Dong Q."/>
            <person name="Dusheyko S."/>
            <person name="Eads B.D."/>
            <person name="Frohlich T."/>
            <person name="Geiler-Samerotte K.A."/>
            <person name="Gerlach D."/>
            <person name="Hatcher P."/>
            <person name="Jogdeo S."/>
            <person name="Krijgsveld J."/>
            <person name="Kriventseva E.V."/>
            <person name="Kultz D."/>
            <person name="Laforsch C."/>
            <person name="Lindquist E."/>
            <person name="Lopez J."/>
            <person name="Manak J.R."/>
            <person name="Muller J."/>
            <person name="Pangilinan J."/>
            <person name="Patwardhan R.P."/>
            <person name="Pitluck S."/>
            <person name="Pritham E.J."/>
            <person name="Rechtsteiner A."/>
            <person name="Rho M."/>
            <person name="Rogozin I.B."/>
            <person name="Sakarya O."/>
            <person name="Salamov A."/>
            <person name="Schaack S."/>
            <person name="Shapiro H."/>
            <person name="Shiga Y."/>
            <person name="Skalitzky C."/>
            <person name="Smith Z."/>
            <person name="Souvorov A."/>
            <person name="Sung W."/>
            <person name="Tang Z."/>
            <person name="Tsuchiya D."/>
            <person name="Tu H."/>
            <person name="Vos H."/>
            <person name="Wang M."/>
            <person name="Wolf Y.I."/>
            <person name="Yamagata H."/>
            <person name="Yamada T."/>
            <person name="Ye Y."/>
            <person name="Shaw J.R."/>
            <person name="Andrews J."/>
            <person name="Crease T.J."/>
            <person name="Tang H."/>
            <person name="Lucas S.M."/>
            <person name="Robertson H.M."/>
            <person name="Bork P."/>
            <person name="Koonin E.V."/>
            <person name="Zdobnov E.M."/>
            <person name="Grigoriev I.V."/>
            <person name="Lynch M."/>
            <person name="Boore J.L."/>
        </authorList>
    </citation>
    <scope>NUCLEOTIDE SEQUENCE [LARGE SCALE GENOMIC DNA]</scope>
</reference>
<dbReference type="AlphaFoldDB" id="E9H1C4"/>
<accession>E9H1C4</accession>